<dbReference type="Proteomes" id="UP000188219">
    <property type="component" value="Chromosome"/>
</dbReference>
<dbReference type="OrthoDB" id="9153755at2"/>
<dbReference type="AlphaFoldDB" id="A0A1Q2M7L5"/>
<gene>
    <name evidence="2" type="ORF">Mag101_14660</name>
</gene>
<dbReference type="KEGG" id="maga:Mag101_14660"/>
<keyword evidence="3" id="KW-1185">Reference proteome</keyword>
<accession>A0A1Q2M7L5</accession>
<organism evidence="2 3">
    <name type="scientific">Microbulbifer agarilyticus</name>
    <dbReference type="NCBI Taxonomy" id="260552"/>
    <lineage>
        <taxon>Bacteria</taxon>
        <taxon>Pseudomonadati</taxon>
        <taxon>Pseudomonadota</taxon>
        <taxon>Gammaproteobacteria</taxon>
        <taxon>Cellvibrionales</taxon>
        <taxon>Microbulbiferaceae</taxon>
        <taxon>Microbulbifer</taxon>
    </lineage>
</organism>
<dbReference type="STRING" id="260552.Mag101_14660"/>
<evidence type="ECO:0000313" key="3">
    <source>
        <dbReference type="Proteomes" id="UP000188219"/>
    </source>
</evidence>
<evidence type="ECO:0000313" key="2">
    <source>
        <dbReference type="EMBL" id="AQQ68735.1"/>
    </source>
</evidence>
<proteinExistence type="predicted"/>
<keyword evidence="1" id="KW-0732">Signal</keyword>
<dbReference type="Pfam" id="PF10082">
    <property type="entry name" value="BBP2_2"/>
    <property type="match status" value="1"/>
</dbReference>
<feature type="chain" id="PRO_5012523937" evidence="1">
    <location>
        <begin position="22"/>
        <end position="394"/>
    </location>
</feature>
<protein>
    <submittedName>
        <fullName evidence="2">Uncharacterized protein</fullName>
    </submittedName>
</protein>
<dbReference type="eggNOG" id="COG5338">
    <property type="taxonomic scope" value="Bacteria"/>
</dbReference>
<name>A0A1Q2M7L5_9GAMM</name>
<dbReference type="InterPro" id="IPR018759">
    <property type="entry name" value="BBP2_2"/>
</dbReference>
<feature type="signal peptide" evidence="1">
    <location>
        <begin position="1"/>
        <end position="21"/>
    </location>
</feature>
<evidence type="ECO:0000256" key="1">
    <source>
        <dbReference type="SAM" id="SignalP"/>
    </source>
</evidence>
<reference evidence="2" key="1">
    <citation type="submission" date="2017-02" db="EMBL/GenBank/DDBJ databases">
        <title>Genome of Microbulbifer agarilyticus GP101.</title>
        <authorList>
            <person name="Jung J."/>
            <person name="Bae S.S."/>
            <person name="Baek K."/>
        </authorList>
    </citation>
    <scope>NUCLEOTIDE SEQUENCE [LARGE SCALE GENOMIC DNA]</scope>
    <source>
        <strain evidence="2">GP101</strain>
    </source>
</reference>
<dbReference type="EMBL" id="CP019650">
    <property type="protein sequence ID" value="AQQ68735.1"/>
    <property type="molecule type" value="Genomic_DNA"/>
</dbReference>
<sequence>MLSNTRSLATCILATALSAYCVVTSADPIKLGSGLLLTPAVGMDLRYDDNINNAPEDGIDSFLLLTTPRVGLEYDRGAIVYSMEYALSHGNYLNSGRSSFTDHALSGTADWDLGRRHNLTFGAAYLSINDEFNDQVVDDLESLIFERDRYRQSDLFVSYGFGAEGARGFLGVTLGTSNRDYREEIVARDRRTPFISGTFSANIGGNTALLANLEGRRIRYDTPAADILDRDNDEATLMVGIERETEKITATLLGGMVKKSYTDSAISDYRRPRWQAALTWSPLETSELILTAERRPIDSAAGIANFVDATSGSVAWRHSWNEKVESDLFFRYTKADFTGTELTENIRRWGTTLRYQFRPWMDLRTGISTLNQGATSQLFSYQRNQVFIGFDASY</sequence>